<comment type="caution">
    <text evidence="2">The sequence shown here is derived from an EMBL/GenBank/DDBJ whole genome shotgun (WGS) entry which is preliminary data.</text>
</comment>
<name>A0ABN7PCW5_TIMPD</name>
<feature type="compositionally biased region" description="Low complexity" evidence="1">
    <location>
        <begin position="88"/>
        <end position="101"/>
    </location>
</feature>
<evidence type="ECO:0000313" key="2">
    <source>
        <dbReference type="EMBL" id="CAG2063904.1"/>
    </source>
</evidence>
<reference evidence="2" key="1">
    <citation type="submission" date="2021-03" db="EMBL/GenBank/DDBJ databases">
        <authorList>
            <person name="Tran Van P."/>
        </authorList>
    </citation>
    <scope>NUCLEOTIDE SEQUENCE</scope>
</reference>
<keyword evidence="3" id="KW-1185">Reference proteome</keyword>
<protein>
    <submittedName>
        <fullName evidence="2">Uncharacterized protein</fullName>
    </submittedName>
</protein>
<feature type="region of interest" description="Disordered" evidence="1">
    <location>
        <begin position="1"/>
        <end position="22"/>
    </location>
</feature>
<evidence type="ECO:0000256" key="1">
    <source>
        <dbReference type="SAM" id="MobiDB-lite"/>
    </source>
</evidence>
<feature type="compositionally biased region" description="Low complexity" evidence="1">
    <location>
        <begin position="109"/>
        <end position="132"/>
    </location>
</feature>
<feature type="region of interest" description="Disordered" evidence="1">
    <location>
        <begin position="70"/>
        <end position="135"/>
    </location>
</feature>
<dbReference type="Proteomes" id="UP001153148">
    <property type="component" value="Unassembled WGS sequence"/>
</dbReference>
<feature type="compositionally biased region" description="Polar residues" evidence="1">
    <location>
        <begin position="1"/>
        <end position="10"/>
    </location>
</feature>
<evidence type="ECO:0000313" key="3">
    <source>
        <dbReference type="Proteomes" id="UP001153148"/>
    </source>
</evidence>
<dbReference type="EMBL" id="CAJPIN010030047">
    <property type="protein sequence ID" value="CAG2063904.1"/>
    <property type="molecule type" value="Genomic_DNA"/>
</dbReference>
<sequence>VSSVEESNAPSVPHGRKGYQSLGGRSIRYDLNIVQNNGPNETCHATKLPNFQLHLVMEWSRNISAVDYKEHGTRNKEESSLRRDETALSSPSLSSWSSPSSRSRDERSSSSSGSNDSGLSSRSSSSSGSPSSTINSPDGCLQIITLCRGTIQYIDTSFTLTGYFKSPHNGSTDMSACCFRAKETGACIGYLQVLGLRTGLPPLDYFRYKQYTGLG</sequence>
<accession>A0ABN7PCW5</accession>
<organism evidence="2 3">
    <name type="scientific">Timema podura</name>
    <name type="common">Walking stick</name>
    <dbReference type="NCBI Taxonomy" id="61482"/>
    <lineage>
        <taxon>Eukaryota</taxon>
        <taxon>Metazoa</taxon>
        <taxon>Ecdysozoa</taxon>
        <taxon>Arthropoda</taxon>
        <taxon>Hexapoda</taxon>
        <taxon>Insecta</taxon>
        <taxon>Pterygota</taxon>
        <taxon>Neoptera</taxon>
        <taxon>Polyneoptera</taxon>
        <taxon>Phasmatodea</taxon>
        <taxon>Timematodea</taxon>
        <taxon>Timematoidea</taxon>
        <taxon>Timematidae</taxon>
        <taxon>Timema</taxon>
    </lineage>
</organism>
<feature type="non-terminal residue" evidence="2">
    <location>
        <position position="1"/>
    </location>
</feature>
<feature type="compositionally biased region" description="Basic and acidic residues" evidence="1">
    <location>
        <begin position="70"/>
        <end position="86"/>
    </location>
</feature>
<gene>
    <name evidence="2" type="ORF">TPAB3V08_LOCUS10851</name>
</gene>
<proteinExistence type="predicted"/>